<dbReference type="EMBL" id="FNHG01000002">
    <property type="protein sequence ID" value="SDL74101.1"/>
    <property type="molecule type" value="Genomic_DNA"/>
</dbReference>
<reference evidence="3 4" key="1">
    <citation type="submission" date="2016-10" db="EMBL/GenBank/DDBJ databases">
        <authorList>
            <person name="de Groot N.N."/>
        </authorList>
    </citation>
    <scope>NUCLEOTIDE SEQUENCE [LARGE SCALE GENOMIC DNA]</scope>
    <source>
        <strain evidence="3 4">DSM 16077</strain>
    </source>
</reference>
<evidence type="ECO:0000256" key="1">
    <source>
        <dbReference type="SAM" id="MobiDB-lite"/>
    </source>
</evidence>
<keyword evidence="2" id="KW-0732">Signal</keyword>
<feature type="signal peptide" evidence="2">
    <location>
        <begin position="1"/>
        <end position="25"/>
    </location>
</feature>
<dbReference type="OrthoDB" id="7632061at2"/>
<organism evidence="3 4">
    <name type="scientific">Maricaulis salignorans</name>
    <dbReference type="NCBI Taxonomy" id="144026"/>
    <lineage>
        <taxon>Bacteria</taxon>
        <taxon>Pseudomonadati</taxon>
        <taxon>Pseudomonadota</taxon>
        <taxon>Alphaproteobacteria</taxon>
        <taxon>Maricaulales</taxon>
        <taxon>Maricaulaceae</taxon>
        <taxon>Maricaulis</taxon>
    </lineage>
</organism>
<protein>
    <recommendedName>
        <fullName evidence="5">17 kDa surface antigen</fullName>
    </recommendedName>
</protein>
<dbReference type="AlphaFoldDB" id="A0A1G9MJC1"/>
<evidence type="ECO:0008006" key="5">
    <source>
        <dbReference type="Google" id="ProtNLM"/>
    </source>
</evidence>
<evidence type="ECO:0000256" key="2">
    <source>
        <dbReference type="SAM" id="SignalP"/>
    </source>
</evidence>
<proteinExistence type="predicted"/>
<feature type="chain" id="PRO_5011770387" description="17 kDa surface antigen" evidence="2">
    <location>
        <begin position="26"/>
        <end position="235"/>
    </location>
</feature>
<keyword evidence="4" id="KW-1185">Reference proteome</keyword>
<feature type="compositionally biased region" description="Basic residues" evidence="1">
    <location>
        <begin position="70"/>
        <end position="85"/>
    </location>
</feature>
<feature type="region of interest" description="Disordered" evidence="1">
    <location>
        <begin position="62"/>
        <end position="86"/>
    </location>
</feature>
<name>A0A1G9MJC1_9PROT</name>
<evidence type="ECO:0000313" key="3">
    <source>
        <dbReference type="EMBL" id="SDL74101.1"/>
    </source>
</evidence>
<evidence type="ECO:0000313" key="4">
    <source>
        <dbReference type="Proteomes" id="UP000199759"/>
    </source>
</evidence>
<sequence length="235" mass="25384">MKMLTTALLAATAFAVVVPTASAQAQAYGNCESDRQGRQVAGAIIGGILGAVIGNELADDSNNQREYRRGGRRHHTPYRGRHHRNDRGNAEEVGTIAGAGVGALIGAGIAGGSDPCAPTRTSRGFDDYEAYPGKPGYADNSYQDQGYRGYPTQGYRDDGTDYGYVDGYGSRSSTQLLGGAQASQDARIYNTGAQDWNCQWTSTRRMDSYGQATVDQVYMCQGNDDIWRPYDTYTQ</sequence>
<gene>
    <name evidence="3" type="ORF">SAMN04488568_1022</name>
</gene>
<accession>A0A1G9MJC1</accession>
<dbReference type="Proteomes" id="UP000199759">
    <property type="component" value="Unassembled WGS sequence"/>
</dbReference>
<dbReference type="RefSeq" id="WP_091765899.1">
    <property type="nucleotide sequence ID" value="NZ_FNHG01000002.1"/>
</dbReference>